<dbReference type="CDD" id="cd01949">
    <property type="entry name" value="GGDEF"/>
    <property type="match status" value="1"/>
</dbReference>
<dbReference type="Gene3D" id="3.30.450.20">
    <property type="entry name" value="PAS domain"/>
    <property type="match status" value="2"/>
</dbReference>
<evidence type="ECO:0000259" key="1">
    <source>
        <dbReference type="PROSITE" id="PS50112"/>
    </source>
</evidence>
<dbReference type="EC" id="2.7.7.65" evidence="4"/>
<dbReference type="InterPro" id="IPR013655">
    <property type="entry name" value="PAS_fold_3"/>
</dbReference>
<dbReference type="InterPro" id="IPR000700">
    <property type="entry name" value="PAS-assoc_C"/>
</dbReference>
<dbReference type="CDD" id="cd00130">
    <property type="entry name" value="PAS"/>
    <property type="match status" value="2"/>
</dbReference>
<dbReference type="Pfam" id="PF08447">
    <property type="entry name" value="PAS_3"/>
    <property type="match status" value="1"/>
</dbReference>
<evidence type="ECO:0000259" key="2">
    <source>
        <dbReference type="PROSITE" id="PS50113"/>
    </source>
</evidence>
<dbReference type="PANTHER" id="PTHR44757:SF2">
    <property type="entry name" value="BIOFILM ARCHITECTURE MAINTENANCE PROTEIN MBAA"/>
    <property type="match status" value="1"/>
</dbReference>
<gene>
    <name evidence="4" type="ORF">ACFFRE_04575</name>
</gene>
<dbReference type="InterPro" id="IPR029787">
    <property type="entry name" value="Nucleotide_cyclase"/>
</dbReference>
<dbReference type="PANTHER" id="PTHR44757">
    <property type="entry name" value="DIGUANYLATE CYCLASE DGCP"/>
    <property type="match status" value="1"/>
</dbReference>
<dbReference type="SMART" id="SM00091">
    <property type="entry name" value="PAS"/>
    <property type="match status" value="2"/>
</dbReference>
<feature type="domain" description="PAS" evidence="1">
    <location>
        <begin position="7"/>
        <end position="78"/>
    </location>
</feature>
<dbReference type="Pfam" id="PF00990">
    <property type="entry name" value="GGDEF"/>
    <property type="match status" value="1"/>
</dbReference>
<sequence>MEPSGPPAEWLRRIVEQIGEGVGVADTQGRIVFINGTGAAMVGWPVEELLGRHISVLHRPEAYRRQLEPLRQRALKEGTARGVAEHLRRDGTVFLGETTISRLTDEAGRPLGLVRTVRDLTDELAAQAREETQRERLATILGVLRDLVLVLGPTGEIRMVSGSWTQRAGYPVAAMVGRSAFDFVHPDDQVRAATRAAERLEEPADSPVRPVELRIRHADGQYRWYEALASPLRSGSETELVVTLRSIDHHRALAEQLQVLARSDALTGLANRRGALEDLEVLLDRWRVAGRAPAVGQVAVLFVDLDGFKVVNDTLGHGAGDDVLVEAGRRLRGCVRRGDLVARWGGDELLVVLADPPDQAFVDRVAERVAAALAEPFATRAGPASLQASVGVALAAPGEGAEEVVRRADRAMYAKKQALGRHPTAVSGGR</sequence>
<dbReference type="RefSeq" id="WP_377788656.1">
    <property type="nucleotide sequence ID" value="NZ_JBHLYQ010000030.1"/>
</dbReference>
<dbReference type="InterPro" id="IPR000014">
    <property type="entry name" value="PAS"/>
</dbReference>
<dbReference type="NCBIfam" id="TIGR00254">
    <property type="entry name" value="GGDEF"/>
    <property type="match status" value="1"/>
</dbReference>
<protein>
    <submittedName>
        <fullName evidence="4">Diguanylate cyclase domain-containing protein</fullName>
        <ecNumber evidence="4">2.7.7.65</ecNumber>
    </submittedName>
</protein>
<name>A0ABV6C164_9ACTN</name>
<dbReference type="SMART" id="SM00267">
    <property type="entry name" value="GGDEF"/>
    <property type="match status" value="1"/>
</dbReference>
<dbReference type="NCBIfam" id="TIGR00229">
    <property type="entry name" value="sensory_box"/>
    <property type="match status" value="2"/>
</dbReference>
<dbReference type="InterPro" id="IPR000160">
    <property type="entry name" value="GGDEF_dom"/>
</dbReference>
<dbReference type="InterPro" id="IPR013656">
    <property type="entry name" value="PAS_4"/>
</dbReference>
<dbReference type="InterPro" id="IPR052155">
    <property type="entry name" value="Biofilm_reg_signaling"/>
</dbReference>
<keyword evidence="5" id="KW-1185">Reference proteome</keyword>
<keyword evidence="4" id="KW-0548">Nucleotidyltransferase</keyword>
<feature type="domain" description="GGDEF" evidence="3">
    <location>
        <begin position="296"/>
        <end position="429"/>
    </location>
</feature>
<dbReference type="InterPro" id="IPR035965">
    <property type="entry name" value="PAS-like_dom_sf"/>
</dbReference>
<dbReference type="PROSITE" id="PS50112">
    <property type="entry name" value="PAS"/>
    <property type="match status" value="2"/>
</dbReference>
<evidence type="ECO:0000313" key="5">
    <source>
        <dbReference type="Proteomes" id="UP001589788"/>
    </source>
</evidence>
<feature type="domain" description="PAC" evidence="2">
    <location>
        <begin position="209"/>
        <end position="259"/>
    </location>
</feature>
<dbReference type="InterPro" id="IPR001610">
    <property type="entry name" value="PAC"/>
</dbReference>
<reference evidence="4 5" key="1">
    <citation type="submission" date="2024-09" db="EMBL/GenBank/DDBJ databases">
        <authorList>
            <person name="Sun Q."/>
            <person name="Mori K."/>
        </authorList>
    </citation>
    <scope>NUCLEOTIDE SEQUENCE [LARGE SCALE GENOMIC DNA]</scope>
    <source>
        <strain evidence="4 5">JCM 15389</strain>
    </source>
</reference>
<proteinExistence type="predicted"/>
<feature type="domain" description="PAC" evidence="2">
    <location>
        <begin position="80"/>
        <end position="132"/>
    </location>
</feature>
<dbReference type="Pfam" id="PF08448">
    <property type="entry name" value="PAS_4"/>
    <property type="match status" value="1"/>
</dbReference>
<evidence type="ECO:0000259" key="3">
    <source>
        <dbReference type="PROSITE" id="PS50887"/>
    </source>
</evidence>
<dbReference type="InterPro" id="IPR043128">
    <property type="entry name" value="Rev_trsase/Diguanyl_cyclase"/>
</dbReference>
<accession>A0ABV6C164</accession>
<dbReference type="EMBL" id="JBHLYQ010000030">
    <property type="protein sequence ID" value="MFC0081427.1"/>
    <property type="molecule type" value="Genomic_DNA"/>
</dbReference>
<dbReference type="SUPFAM" id="SSF55785">
    <property type="entry name" value="PYP-like sensor domain (PAS domain)"/>
    <property type="match status" value="2"/>
</dbReference>
<dbReference type="PROSITE" id="PS50113">
    <property type="entry name" value="PAC"/>
    <property type="match status" value="2"/>
</dbReference>
<dbReference type="SMART" id="SM00086">
    <property type="entry name" value="PAC"/>
    <property type="match status" value="2"/>
</dbReference>
<dbReference type="Proteomes" id="UP001589788">
    <property type="component" value="Unassembled WGS sequence"/>
</dbReference>
<keyword evidence="4" id="KW-0808">Transferase</keyword>
<organism evidence="4 5">
    <name type="scientific">Aciditerrimonas ferrireducens</name>
    <dbReference type="NCBI Taxonomy" id="667306"/>
    <lineage>
        <taxon>Bacteria</taxon>
        <taxon>Bacillati</taxon>
        <taxon>Actinomycetota</taxon>
        <taxon>Acidimicrobiia</taxon>
        <taxon>Acidimicrobiales</taxon>
        <taxon>Acidimicrobiaceae</taxon>
        <taxon>Aciditerrimonas</taxon>
    </lineage>
</organism>
<dbReference type="PROSITE" id="PS50887">
    <property type="entry name" value="GGDEF"/>
    <property type="match status" value="1"/>
</dbReference>
<comment type="caution">
    <text evidence="4">The sequence shown here is derived from an EMBL/GenBank/DDBJ whole genome shotgun (WGS) entry which is preliminary data.</text>
</comment>
<evidence type="ECO:0000313" key="4">
    <source>
        <dbReference type="EMBL" id="MFC0081427.1"/>
    </source>
</evidence>
<dbReference type="SUPFAM" id="SSF55073">
    <property type="entry name" value="Nucleotide cyclase"/>
    <property type="match status" value="1"/>
</dbReference>
<dbReference type="GO" id="GO:0052621">
    <property type="term" value="F:diguanylate cyclase activity"/>
    <property type="evidence" value="ECO:0007669"/>
    <property type="project" value="UniProtKB-EC"/>
</dbReference>
<dbReference type="Gene3D" id="3.30.70.270">
    <property type="match status" value="1"/>
</dbReference>
<feature type="domain" description="PAS" evidence="1">
    <location>
        <begin position="133"/>
        <end position="189"/>
    </location>
</feature>